<feature type="compositionally biased region" description="Low complexity" evidence="1">
    <location>
        <begin position="875"/>
        <end position="886"/>
    </location>
</feature>
<feature type="compositionally biased region" description="Polar residues" evidence="1">
    <location>
        <begin position="352"/>
        <end position="364"/>
    </location>
</feature>
<feature type="region of interest" description="Disordered" evidence="1">
    <location>
        <begin position="793"/>
        <end position="895"/>
    </location>
</feature>
<feature type="region of interest" description="Disordered" evidence="1">
    <location>
        <begin position="36"/>
        <end position="87"/>
    </location>
</feature>
<accession>A0ABD3PZT5</accession>
<gene>
    <name evidence="2" type="ORF">HJC23_010217</name>
</gene>
<feature type="compositionally biased region" description="Basic and acidic residues" evidence="1">
    <location>
        <begin position="727"/>
        <end position="737"/>
    </location>
</feature>
<reference evidence="2 3" key="1">
    <citation type="journal article" date="2020" name="G3 (Bethesda)">
        <title>Improved Reference Genome for Cyclotella cryptica CCMP332, a Model for Cell Wall Morphogenesis, Salinity Adaptation, and Lipid Production in Diatoms (Bacillariophyta).</title>
        <authorList>
            <person name="Roberts W.R."/>
            <person name="Downey K.M."/>
            <person name="Ruck E.C."/>
            <person name="Traller J.C."/>
            <person name="Alverson A.J."/>
        </authorList>
    </citation>
    <scope>NUCLEOTIDE SEQUENCE [LARGE SCALE GENOMIC DNA]</scope>
    <source>
        <strain evidence="2 3">CCMP332</strain>
    </source>
</reference>
<dbReference type="EMBL" id="JABMIG020000089">
    <property type="protein sequence ID" value="KAL3793645.1"/>
    <property type="molecule type" value="Genomic_DNA"/>
</dbReference>
<evidence type="ECO:0000313" key="3">
    <source>
        <dbReference type="Proteomes" id="UP001516023"/>
    </source>
</evidence>
<feature type="compositionally biased region" description="Polar residues" evidence="1">
    <location>
        <begin position="840"/>
        <end position="867"/>
    </location>
</feature>
<feature type="compositionally biased region" description="Polar residues" evidence="1">
    <location>
        <begin position="440"/>
        <end position="455"/>
    </location>
</feature>
<feature type="compositionally biased region" description="Basic residues" evidence="1">
    <location>
        <begin position="709"/>
        <end position="722"/>
    </location>
</feature>
<organism evidence="2 3">
    <name type="scientific">Cyclotella cryptica</name>
    <dbReference type="NCBI Taxonomy" id="29204"/>
    <lineage>
        <taxon>Eukaryota</taxon>
        <taxon>Sar</taxon>
        <taxon>Stramenopiles</taxon>
        <taxon>Ochrophyta</taxon>
        <taxon>Bacillariophyta</taxon>
        <taxon>Coscinodiscophyceae</taxon>
        <taxon>Thalassiosirophycidae</taxon>
        <taxon>Stephanodiscales</taxon>
        <taxon>Stephanodiscaceae</taxon>
        <taxon>Cyclotella</taxon>
    </lineage>
</organism>
<feature type="compositionally biased region" description="Polar residues" evidence="1">
    <location>
        <begin position="36"/>
        <end position="48"/>
    </location>
</feature>
<name>A0ABD3PZT5_9STRA</name>
<proteinExistence type="predicted"/>
<comment type="caution">
    <text evidence="2">The sequence shown here is derived from an EMBL/GenBank/DDBJ whole genome shotgun (WGS) entry which is preliminary data.</text>
</comment>
<feature type="compositionally biased region" description="Acidic residues" evidence="1">
    <location>
        <begin position="480"/>
        <end position="489"/>
    </location>
</feature>
<feature type="compositionally biased region" description="Basic and acidic residues" evidence="1">
    <location>
        <begin position="759"/>
        <end position="768"/>
    </location>
</feature>
<feature type="compositionally biased region" description="Polar residues" evidence="1">
    <location>
        <begin position="55"/>
        <end position="74"/>
    </location>
</feature>
<feature type="compositionally biased region" description="Basic residues" evidence="1">
    <location>
        <begin position="259"/>
        <end position="271"/>
    </location>
</feature>
<feature type="compositionally biased region" description="Polar residues" evidence="1">
    <location>
        <begin position="810"/>
        <end position="823"/>
    </location>
</feature>
<feature type="region of interest" description="Disordered" evidence="1">
    <location>
        <begin position="259"/>
        <end position="390"/>
    </location>
</feature>
<feature type="compositionally biased region" description="Polar residues" evidence="1">
    <location>
        <begin position="272"/>
        <end position="294"/>
    </location>
</feature>
<feature type="region of interest" description="Disordered" evidence="1">
    <location>
        <begin position="687"/>
        <end position="770"/>
    </location>
</feature>
<sequence length="2397" mass="270266">MGHHLPYADTIPYIQCSYNDRTPHAHYNIVATMNNTYHPRSQTRSRSPTVGPRATANQRLKMQSDSTQTPNESDATPPIISESAGTQQAITQSDVLDFVSPTYLSEGRVVNVESRTWPGINKPGGIGRITKIYTQQVSFGGRSALKVTHIDVKFLVNGGRENKVDVNYVKHAPEYDDELEERSLRDRSALLGRCTLCKSLRIDCNACDWKAEQEVFVAEISAENKRSEDGDFDQIMNSDEEDDIALDVLARYHRLMRLRRTGRKSNRKNARKTPTSKSITTTNHNIHPDSSTHVNRNRAEESEESDEDIPLSALEKTVNSQKEEKRRSVRSQRRRNLVNPCSLASLPPSSAQFNTSNRNLSGNEPESFADRGSTRIIGTDSLSHPERTSDGICDIQKDFLDAEEHLGKPVNETNMENNNDEVEFLLTPTDDFLFDENSQITTTNGLNDATSTKRPTPTALDEKDPVQFDGNDEISFHGDPDDDDTENDSSESYSMHVPEDDSSYDQCSDYSASDEEYDDFPLMDATPDQTPKEYQELLKFIDELASEIEDTKIPYATQKLSVLKARLNLTKGRIGSSEKNGSDMTSLADESYELHKFVVEKLIREGIDQCNRAITRLCAERKANLLYYRQTRALIEQTDARLWRLNDSITAIDRNVTALQKQIQKDIDALLPSESKDASDISISYAVRQQRHHDRKRNASGTDWGPHQHASKKRKPSSRKRLNQTQKEQREHWDNVARTKKSTKRVAERATTATQNSQRPDRGERGTNRESLYVETFHVDFVGESDNIDVHQVSSRTHTNESVHRRKNSLRSYLSSENRSQGSRIYRKETGRRRMRDQSDGYTSGRTISGNSIQRRLGTSTSATSNEVRVIGLTSSSGSKPSKGHPVNAERTGVTEPPLPTYLSVKYLFQSLSNTTKIPSDDISEEISSHPWTSESVVRICDTLTSNYPDVKKCSTSLSDLSRRVLTELQDDEVAAIFNSMLTVFRKKCTTFLDLLRSDPKDARFHIRCWSLVFKMMHKKLHLKLQQEDDTTCNIFRHVVPLASHILLQMIDCFYSQLLWPEWGASPRFDSQVFTSLDKLRDRIGMVVPLLPLVADLLRSKFESQCWHRSKVANQKEHDTSELYFVSAINPDGHIQFLTGHSVSSRGCSRLSEFGRNIPRREIHALWYMIGYFSSTPTISTYLDCKHTRSILASLIQYNCGIFPKDYFPPHQVPNAFHIDTCCQEIEWTAILISSKSLGHLPDLDSFVVYLIDRAVQLNSRHEIVNSFSSLNDKSVRKILSKYWHCPGMNPDPQVADYRSCMDSFELLSLLVADERSEIWCLPPSTRLVQNCTSMLKVYAELAMSKKAKWNRLSGTVNSLISSLQKKAQECETKPNTAGQNDDFGSAFPAIDEFTCDKRFDSPHCAYFRECSSFMLLSCLIARRHSSSGGVEMALNKKIREQLLKLSSDENTLKHQMHLLETKPGNAPPCSDNLCSLFTSAKILYFVALLHLFVDGSERAPSMLESLEKHLAALGLDNDTEMLRHLVTAIVSPLLGCCDVQDSLSKDTVDSTLTCLQVIRSISMWISSIYYRASFILIALTNDNLHSFINVKVISESILEMGKANFSLFLLQSLTRALKSIVSNLPSRHSSAFECILKTTFRSCLIAMRNVIGLNHTCQRKGLLGELSEASHVSTPLYVTAFNEFRNFLMSTVLKAVSNTESRSPNRILCRDQSGSLMGVYAALCTLCLDQSDHATNEMFCPNPTATHEDKIYLKQMRACFSCELSRLSSFQGCKVRARLEVEHVLNDLVMSLVNLETLMIFPSCNVKQVVLSGGEDLRKDADMLLFAPRSVNMPYQNPDDEATLIEGIELCSDSVGPNYMIQNIWSFCEQVANLLCECHILQQGADFKGIGQALAGTCENLRSNKELLDMTPLVSFERECLKRYIVFTSLLTELVQVKGNSSGRYTDISFAAVNSIFENIYFLSEIVLYHEKQRAIGCLDKGSRFNRAKTVAYQKAYATLCGSLLALLIRENAILNNDLRTFVHNFVIRIFTAKENVRDIIEDANKKQFFDFSLRKIVNTVTISEKSYLLDMTCDIRSTFLSRADDLLTHDAHCHSKGLPTTLLHAMMIAAVNASHDGVSVDSFLTTIANALLLTPVGVMVRSPRAHSELQSAMDHYLRYFNACRMNTSFDSRAIVNYREWVLASSLATKLSTKNSLQRISLQLLTKIFETFSSKDIKSDEKVYDNSGNMASFLTYAKIARSLKTCFSEVVLSNSMDTNFMDLLETCASALLSLQVSNRNGQETSTLVLLATDQTQSEDHHLNKIPLVYIAEFSKWLKVISSIPNQDPEVLAMLSSVLKGVSNLQPSSDKQEELSGFTSQKLVDLSLLLQAMEELEATLFHERKIGKVNPYAKGRS</sequence>
<evidence type="ECO:0000256" key="1">
    <source>
        <dbReference type="SAM" id="MobiDB-lite"/>
    </source>
</evidence>
<keyword evidence="3" id="KW-1185">Reference proteome</keyword>
<feature type="region of interest" description="Disordered" evidence="1">
    <location>
        <begin position="440"/>
        <end position="519"/>
    </location>
</feature>
<protein>
    <submittedName>
        <fullName evidence="2">Uncharacterized protein</fullName>
    </submittedName>
</protein>
<evidence type="ECO:0000313" key="2">
    <source>
        <dbReference type="EMBL" id="KAL3793645.1"/>
    </source>
</evidence>
<dbReference type="Proteomes" id="UP001516023">
    <property type="component" value="Unassembled WGS sequence"/>
</dbReference>
<feature type="compositionally biased region" description="Basic residues" evidence="1">
    <location>
        <begin position="689"/>
        <end position="698"/>
    </location>
</feature>
<feature type="compositionally biased region" description="Basic residues" evidence="1">
    <location>
        <begin position="327"/>
        <end position="336"/>
    </location>
</feature>
<feature type="compositionally biased region" description="Low complexity" evidence="1">
    <location>
        <begin position="342"/>
        <end position="351"/>
    </location>
</feature>